<feature type="binding site" evidence="14">
    <location>
        <begin position="103"/>
        <end position="108"/>
    </location>
    <ligand>
        <name>ITP</name>
        <dbReference type="ChEBI" id="CHEBI:61402"/>
    </ligand>
</feature>
<dbReference type="GO" id="GO:0009204">
    <property type="term" value="P:deoxyribonucleoside triphosphate catabolic process"/>
    <property type="evidence" value="ECO:0007669"/>
    <property type="project" value="UniProtKB-UniRule"/>
</dbReference>
<dbReference type="GO" id="GO:0000166">
    <property type="term" value="F:nucleotide binding"/>
    <property type="evidence" value="ECO:0007669"/>
    <property type="project" value="UniProtKB-KW"/>
</dbReference>
<dbReference type="GO" id="GO:0035870">
    <property type="term" value="F:dITP diphosphatase activity"/>
    <property type="evidence" value="ECO:0007669"/>
    <property type="project" value="UniProtKB-UniRule"/>
</dbReference>
<evidence type="ECO:0000256" key="4">
    <source>
        <dbReference type="ARBA" id="ARBA00022723"/>
    </source>
</evidence>
<dbReference type="FunFam" id="3.90.950.10:FF:000003">
    <property type="entry name" value="Inosine triphosphate pyrophosphatase"/>
    <property type="match status" value="1"/>
</dbReference>
<dbReference type="SUPFAM" id="SSF52972">
    <property type="entry name" value="ITPase-like"/>
    <property type="match status" value="1"/>
</dbReference>
<feature type="binding site" evidence="14">
    <location>
        <position position="161"/>
    </location>
    <ligand>
        <name>Mg(2+)</name>
        <dbReference type="ChEBI" id="CHEBI:18420"/>
    </ligand>
</feature>
<dbReference type="NCBIfam" id="TIGR00042">
    <property type="entry name" value="RdgB/HAM1 family non-canonical purine NTP pyrophosphatase"/>
    <property type="match status" value="1"/>
</dbReference>
<comment type="subunit">
    <text evidence="14">Homodimer.</text>
</comment>
<gene>
    <name evidence="16" type="ORF">Cfor_01812</name>
</gene>
<keyword evidence="6 14" id="KW-0378">Hydrolase</keyword>
<keyword evidence="5 14" id="KW-0547">Nucleotide-binding</keyword>
<comment type="subcellular location">
    <subcellularLocation>
        <location evidence="1 14">Cytoplasm</location>
    </subcellularLocation>
</comment>
<feature type="binding site" evidence="14">
    <location>
        <position position="145"/>
    </location>
    <ligand>
        <name>ITP</name>
        <dbReference type="ChEBI" id="CHEBI:61402"/>
    </ligand>
</feature>
<evidence type="ECO:0000256" key="13">
    <source>
        <dbReference type="ARBA" id="ARBA00093271"/>
    </source>
</evidence>
<feature type="binding site" evidence="14">
    <location>
        <begin position="161"/>
        <end position="162"/>
    </location>
    <ligand>
        <name>ITP</name>
        <dbReference type="ChEBI" id="CHEBI:61402"/>
    </ligand>
</feature>
<name>A0A6L2PRV9_COPFO</name>
<dbReference type="InterPro" id="IPR002637">
    <property type="entry name" value="RdgB/HAM1"/>
</dbReference>
<keyword evidence="17" id="KW-1185">Reference proteome</keyword>
<keyword evidence="4 14" id="KW-0479">Metal-binding</keyword>
<dbReference type="EMBL" id="BLKM01000426">
    <property type="protein sequence ID" value="GFG33338.1"/>
    <property type="molecule type" value="Genomic_DNA"/>
</dbReference>
<evidence type="ECO:0000256" key="9">
    <source>
        <dbReference type="ARBA" id="ARBA00023211"/>
    </source>
</evidence>
<dbReference type="PANTHER" id="PTHR11067">
    <property type="entry name" value="INOSINE TRIPHOSPHATE PYROPHOSPHATASE/HAM1 PROTEIN"/>
    <property type="match status" value="1"/>
</dbReference>
<comment type="catalytic activity">
    <reaction evidence="14">
        <text>XTP + H2O = XMP + diphosphate + H(+)</text>
        <dbReference type="Rhea" id="RHEA:28610"/>
        <dbReference type="ChEBI" id="CHEBI:15377"/>
        <dbReference type="ChEBI" id="CHEBI:15378"/>
        <dbReference type="ChEBI" id="CHEBI:33019"/>
        <dbReference type="ChEBI" id="CHEBI:57464"/>
        <dbReference type="ChEBI" id="CHEBI:61314"/>
        <dbReference type="EC" id="3.6.1.66"/>
    </reaction>
</comment>
<dbReference type="Proteomes" id="UP000502823">
    <property type="component" value="Unassembled WGS sequence"/>
</dbReference>
<dbReference type="InterPro" id="IPR029001">
    <property type="entry name" value="ITPase-like_fam"/>
</dbReference>
<dbReference type="FunCoup" id="A0A6L2PRV9">
    <property type="interactions" value="1320"/>
</dbReference>
<dbReference type="OrthoDB" id="6288734at2759"/>
<dbReference type="HAMAP" id="MF_03148">
    <property type="entry name" value="HAM1_NTPase"/>
    <property type="match status" value="1"/>
</dbReference>
<dbReference type="CDD" id="cd00515">
    <property type="entry name" value="HAM1"/>
    <property type="match status" value="1"/>
</dbReference>
<feature type="binding site" evidence="14">
    <location>
        <position position="133"/>
    </location>
    <ligand>
        <name>Mg(2+)</name>
        <dbReference type="ChEBI" id="CHEBI:18420"/>
    </ligand>
</feature>
<evidence type="ECO:0000256" key="6">
    <source>
        <dbReference type="ARBA" id="ARBA00022801"/>
    </source>
</evidence>
<feature type="binding site" evidence="14">
    <location>
        <begin position="266"/>
        <end position="267"/>
    </location>
    <ligand>
        <name>ITP</name>
        <dbReference type="ChEBI" id="CHEBI:61402"/>
    </ligand>
</feature>
<evidence type="ECO:0000256" key="14">
    <source>
        <dbReference type="HAMAP-Rule" id="MF_03148"/>
    </source>
</evidence>
<dbReference type="AlphaFoldDB" id="A0A6L2PRV9"/>
<reference evidence="17" key="1">
    <citation type="submission" date="2020-01" db="EMBL/GenBank/DDBJ databases">
        <title>Draft genome sequence of the Termite Coptotermes fromosanus.</title>
        <authorList>
            <person name="Itakura S."/>
            <person name="Yosikawa Y."/>
            <person name="Umezawa K."/>
        </authorList>
    </citation>
    <scope>NUCLEOTIDE SEQUENCE [LARGE SCALE GENOMIC DNA]</scope>
</reference>
<comment type="caution">
    <text evidence="16">The sequence shown here is derived from an EMBL/GenBank/DDBJ whole genome shotgun (WGS) entry which is preliminary data.</text>
</comment>
<dbReference type="GO" id="GO:0036222">
    <property type="term" value="F:XTP diphosphatase activity"/>
    <property type="evidence" value="ECO:0007669"/>
    <property type="project" value="UniProtKB-UniRule"/>
</dbReference>
<dbReference type="InParanoid" id="A0A6L2PRV9"/>
<comment type="similarity">
    <text evidence="2 14 15">Belongs to the HAM1 NTPase family.</text>
</comment>
<evidence type="ECO:0000256" key="8">
    <source>
        <dbReference type="ARBA" id="ARBA00023080"/>
    </source>
</evidence>
<accession>A0A6L2PRV9</accession>
<comment type="function">
    <text evidence="10">Pyrophosphatase that hydrolyzes the non-canonical purine nucleotides inosine triphosphate (ITP), deoxyinosine triphosphate (dITP) as well as 2'-deoxy-N-6-hydroxylaminopurine triphosphate (dHAPTP) and xanthosine 5'-triphosphate (XTP) to their respective monophosphate derivatives. The enzyme does not distinguish between the deoxy- and ribose forms. Probably excludes non-canonical purines from RNA and DNA precursor pools, thus preventing their incorporation into RNA and DNA and avoiding chromosomal lesions.</text>
</comment>
<evidence type="ECO:0000256" key="3">
    <source>
        <dbReference type="ARBA" id="ARBA00022490"/>
    </source>
</evidence>
<evidence type="ECO:0000256" key="5">
    <source>
        <dbReference type="ARBA" id="ARBA00022741"/>
    </source>
</evidence>
<proteinExistence type="inferred from homology"/>
<dbReference type="InterPro" id="IPR027502">
    <property type="entry name" value="ITPase"/>
</dbReference>
<evidence type="ECO:0000256" key="15">
    <source>
        <dbReference type="RuleBase" id="RU003781"/>
    </source>
</evidence>
<organism evidence="16 17">
    <name type="scientific">Coptotermes formosanus</name>
    <name type="common">Formosan subterranean termite</name>
    <dbReference type="NCBI Taxonomy" id="36987"/>
    <lineage>
        <taxon>Eukaryota</taxon>
        <taxon>Metazoa</taxon>
        <taxon>Ecdysozoa</taxon>
        <taxon>Arthropoda</taxon>
        <taxon>Hexapoda</taxon>
        <taxon>Insecta</taxon>
        <taxon>Pterygota</taxon>
        <taxon>Neoptera</taxon>
        <taxon>Polyneoptera</taxon>
        <taxon>Dictyoptera</taxon>
        <taxon>Blattodea</taxon>
        <taxon>Blattoidea</taxon>
        <taxon>Termitoidae</taxon>
        <taxon>Rhinotermitidae</taxon>
        <taxon>Coptotermes</taxon>
    </lineage>
</organism>
<dbReference type="GO" id="GO:0009117">
    <property type="term" value="P:nucleotide metabolic process"/>
    <property type="evidence" value="ECO:0007669"/>
    <property type="project" value="UniProtKB-KW"/>
</dbReference>
<keyword evidence="3 14" id="KW-0963">Cytoplasm</keyword>
<dbReference type="GO" id="GO:0036220">
    <property type="term" value="F:ITP diphosphatase activity"/>
    <property type="evidence" value="ECO:0007669"/>
    <property type="project" value="UniProtKB-UniRule"/>
</dbReference>
<evidence type="ECO:0000256" key="1">
    <source>
        <dbReference type="ARBA" id="ARBA00004496"/>
    </source>
</evidence>
<keyword evidence="7 14" id="KW-0460">Magnesium</keyword>
<evidence type="ECO:0000313" key="17">
    <source>
        <dbReference type="Proteomes" id="UP000502823"/>
    </source>
</evidence>
<evidence type="ECO:0000256" key="2">
    <source>
        <dbReference type="ARBA" id="ARBA00008023"/>
    </source>
</evidence>
<dbReference type="EC" id="3.6.1.66" evidence="14"/>
<dbReference type="PANTHER" id="PTHR11067:SF9">
    <property type="entry name" value="INOSINE TRIPHOSPHATE PYROPHOSPHATASE"/>
    <property type="match status" value="1"/>
</dbReference>
<comment type="catalytic activity">
    <reaction evidence="11">
        <text>ITP + H2O = IMP + diphosphate + H(+)</text>
        <dbReference type="Rhea" id="RHEA:29399"/>
        <dbReference type="ChEBI" id="CHEBI:15377"/>
        <dbReference type="ChEBI" id="CHEBI:15378"/>
        <dbReference type="ChEBI" id="CHEBI:33019"/>
        <dbReference type="ChEBI" id="CHEBI:58053"/>
        <dbReference type="ChEBI" id="CHEBI:61402"/>
        <dbReference type="EC" id="3.6.1.66"/>
    </reaction>
    <physiologicalReaction direction="left-to-right" evidence="11">
        <dbReference type="Rhea" id="RHEA:29400"/>
    </physiologicalReaction>
</comment>
<evidence type="ECO:0000313" key="16">
    <source>
        <dbReference type="EMBL" id="GFG33338.1"/>
    </source>
</evidence>
<feature type="binding site" evidence="14">
    <location>
        <begin position="238"/>
        <end position="241"/>
    </location>
    <ligand>
        <name>ITP</name>
        <dbReference type="ChEBI" id="CHEBI:61402"/>
    </ligand>
</feature>
<protein>
    <recommendedName>
        <fullName evidence="14">Inosine triphosphate pyrophosphatase</fullName>
        <shortName evidence="14">ITPase</shortName>
        <shortName evidence="14">Inosine triphosphatase</shortName>
        <ecNumber evidence="14">3.6.1.66</ecNumber>
    </recommendedName>
    <alternativeName>
        <fullName evidence="14">Non-canonical purine NTP pyrophosphatase</fullName>
    </alternativeName>
    <alternativeName>
        <fullName evidence="14">Non-standard purine NTP pyrophosphatase</fullName>
    </alternativeName>
    <alternativeName>
        <fullName evidence="14">Nucleoside-triphosphate diphosphatase</fullName>
    </alternativeName>
    <alternativeName>
        <fullName evidence="14">Nucleoside-triphosphate pyrophosphatase</fullName>
        <shortName evidence="14">NTPase</shortName>
    </alternativeName>
    <alternativeName>
        <fullName evidence="14">XTP/dITP diphosphatase</fullName>
    </alternativeName>
</protein>
<comment type="cofactor">
    <cofactor evidence="14">
        <name>Mg(2+)</name>
        <dbReference type="ChEBI" id="CHEBI:18420"/>
    </cofactor>
    <cofactor evidence="14">
        <name>Mn(2+)</name>
        <dbReference type="ChEBI" id="CHEBI:29035"/>
    </cofactor>
    <text evidence="14">Binds 1 divalent metal cation per subunit; can use either Mg(2+) or Mn(2+).</text>
</comment>
<sequence>MCDVVGVARWERGVYNYTSDSPKYGSKNKSEGCYSSNSSYLCLRGPRFKCWQGLTQVFCGFTQLLQASLGQCLPSNCFAVHHLLYDSTLYSYPVMARPIVFVTSNIKKTEEFVAIMGKSFPHKVESRKINIPEYQGEIDEICAKKCKEAARIVKGPVLVEDTCLCFNALGGLPGPYIKWFLEKLGPEGLYQMLTGWEDKSAYAICTFAYSPGGENDEVLFFRGKTEGHIVSPRGTREFGWDPCFQPLGYDKTYAELPKEEKNKISHRSLALLQLKKHFLTNEGKLSS</sequence>
<feature type="binding site" evidence="14">
    <location>
        <position position="261"/>
    </location>
    <ligand>
        <name>ITP</name>
        <dbReference type="ChEBI" id="CHEBI:61402"/>
    </ligand>
</feature>
<keyword evidence="8 14" id="KW-0546">Nucleotide metabolism</keyword>
<dbReference type="Pfam" id="PF01725">
    <property type="entry name" value="Ham1p_like"/>
    <property type="match status" value="1"/>
</dbReference>
<dbReference type="GO" id="GO:0005737">
    <property type="term" value="C:cytoplasm"/>
    <property type="evidence" value="ECO:0007669"/>
    <property type="project" value="UniProtKB-SubCell"/>
</dbReference>
<comment type="function">
    <text evidence="14">Pyrophosphatase that hydrolyzes non-canonical purine nucleotides such as inosine triphosphate (ITP), deoxyinosine triphosphate (dITP) or xanthosine 5'-triphosphate (XTP) to their respective monophosphate derivatives. The enzyme does not distinguish between the deoxy- and ribose forms. Probably excludes non-canonical purines from RNA and DNA precursor pools, thus preventing their incorporation into RNA and DNA and avoiding chromosomal lesions.</text>
</comment>
<keyword evidence="9 14" id="KW-0464">Manganese</keyword>
<evidence type="ECO:0000256" key="12">
    <source>
        <dbReference type="ARBA" id="ARBA00093255"/>
    </source>
</evidence>
<evidence type="ECO:0000256" key="7">
    <source>
        <dbReference type="ARBA" id="ARBA00022842"/>
    </source>
</evidence>
<dbReference type="GO" id="GO:0046872">
    <property type="term" value="F:metal ion binding"/>
    <property type="evidence" value="ECO:0007669"/>
    <property type="project" value="UniProtKB-KW"/>
</dbReference>
<evidence type="ECO:0000256" key="10">
    <source>
        <dbReference type="ARBA" id="ARBA00054940"/>
    </source>
</evidence>
<comment type="catalytic activity">
    <reaction evidence="13">
        <text>N(6)-hydroxy-dATP + H2O = N(6)-hydroxy-dAMP + diphosphate + H(+)</text>
        <dbReference type="Rhea" id="RHEA:83971"/>
        <dbReference type="ChEBI" id="CHEBI:15377"/>
        <dbReference type="ChEBI" id="CHEBI:15378"/>
        <dbReference type="ChEBI" id="CHEBI:33019"/>
        <dbReference type="ChEBI" id="CHEBI:233529"/>
        <dbReference type="ChEBI" id="CHEBI:233530"/>
    </reaction>
    <physiologicalReaction direction="left-to-right" evidence="13">
        <dbReference type="Rhea" id="RHEA:83972"/>
    </physiologicalReaction>
</comment>
<dbReference type="Gene3D" id="3.90.950.10">
    <property type="match status" value="1"/>
</dbReference>
<evidence type="ECO:0000256" key="11">
    <source>
        <dbReference type="ARBA" id="ARBA00093218"/>
    </source>
</evidence>
<comment type="catalytic activity">
    <reaction evidence="12">
        <text>dITP + H2O = dIMP + diphosphate + H(+)</text>
        <dbReference type="Rhea" id="RHEA:28342"/>
        <dbReference type="ChEBI" id="CHEBI:15377"/>
        <dbReference type="ChEBI" id="CHEBI:15378"/>
        <dbReference type="ChEBI" id="CHEBI:33019"/>
        <dbReference type="ChEBI" id="CHEBI:61194"/>
        <dbReference type="ChEBI" id="CHEBI:61382"/>
        <dbReference type="EC" id="3.6.1.66"/>
    </reaction>
    <physiologicalReaction direction="left-to-right" evidence="12">
        <dbReference type="Rhea" id="RHEA:28343"/>
    </physiologicalReaction>
</comment>